<dbReference type="GO" id="GO:0003700">
    <property type="term" value="F:DNA-binding transcription factor activity"/>
    <property type="evidence" value="ECO:0007669"/>
    <property type="project" value="InterPro"/>
</dbReference>
<protein>
    <submittedName>
        <fullName evidence="11">Two component transcriptional regulator, AraC family</fullName>
    </submittedName>
</protein>
<dbReference type="SUPFAM" id="SSF46689">
    <property type="entry name" value="Homeodomain-like"/>
    <property type="match status" value="1"/>
</dbReference>
<dbReference type="PRINTS" id="PR00032">
    <property type="entry name" value="HTHARAC"/>
</dbReference>
<dbReference type="EMBL" id="CP002869">
    <property type="protein sequence ID" value="AEI45106.1"/>
    <property type="molecule type" value="Genomic_DNA"/>
</dbReference>
<comment type="subcellular location">
    <subcellularLocation>
        <location evidence="1">Cytoplasm</location>
    </subcellularLocation>
</comment>
<dbReference type="PANTHER" id="PTHR42713">
    <property type="entry name" value="HISTIDINE KINASE-RELATED"/>
    <property type="match status" value="1"/>
</dbReference>
<dbReference type="SUPFAM" id="SSF52172">
    <property type="entry name" value="CheY-like"/>
    <property type="match status" value="1"/>
</dbReference>
<evidence type="ECO:0000256" key="2">
    <source>
        <dbReference type="ARBA" id="ARBA00022490"/>
    </source>
</evidence>
<reference evidence="11 12" key="2">
    <citation type="journal article" date="2013" name="Genome Announc.">
        <title>Genome Sequence of Growth-Improving Paenibacillus mucilaginosus Strain KNP414.</title>
        <authorList>
            <person name="Lu J.J."/>
            <person name="Wang J.F."/>
            <person name="Hu X.F."/>
        </authorList>
    </citation>
    <scope>NUCLEOTIDE SEQUENCE [LARGE SCALE GENOMIC DNA]</scope>
    <source>
        <strain evidence="11 12">KNP414</strain>
    </source>
</reference>
<evidence type="ECO:0000259" key="10">
    <source>
        <dbReference type="PROSITE" id="PS50110"/>
    </source>
</evidence>
<evidence type="ECO:0000256" key="3">
    <source>
        <dbReference type="ARBA" id="ARBA00022553"/>
    </source>
</evidence>
<dbReference type="SMART" id="SM00448">
    <property type="entry name" value="REC"/>
    <property type="match status" value="1"/>
</dbReference>
<evidence type="ECO:0000313" key="12">
    <source>
        <dbReference type="Proteomes" id="UP000006620"/>
    </source>
</evidence>
<dbReference type="HOGENOM" id="CLU_000445_5_0_9"/>
<keyword evidence="2" id="KW-0963">Cytoplasm</keyword>
<dbReference type="InterPro" id="IPR001789">
    <property type="entry name" value="Sig_transdc_resp-reg_receiver"/>
</dbReference>
<dbReference type="Gene3D" id="3.40.50.2300">
    <property type="match status" value="1"/>
</dbReference>
<dbReference type="PATRIC" id="fig|1036673.3.peg.6137"/>
<dbReference type="SMART" id="SM00342">
    <property type="entry name" value="HTH_ARAC"/>
    <property type="match status" value="1"/>
</dbReference>
<dbReference type="CDD" id="cd17536">
    <property type="entry name" value="REC_YesN-like"/>
    <property type="match status" value="1"/>
</dbReference>
<dbReference type="InterPro" id="IPR018062">
    <property type="entry name" value="HTH_AraC-typ_CS"/>
</dbReference>
<proteinExistence type="predicted"/>
<dbReference type="PROSITE" id="PS50110">
    <property type="entry name" value="RESPONSE_REGULATORY"/>
    <property type="match status" value="1"/>
</dbReference>
<dbReference type="PANTHER" id="PTHR42713:SF3">
    <property type="entry name" value="TRANSCRIPTIONAL REGULATORY PROTEIN HPTR"/>
    <property type="match status" value="1"/>
</dbReference>
<reference evidence="12" key="1">
    <citation type="submission" date="2011-06" db="EMBL/GenBank/DDBJ databases">
        <title>Complete genome sequence of Paenibacillus mucilaginosus KNP414.</title>
        <authorList>
            <person name="Wang J."/>
            <person name="Hu S."/>
            <person name="Hu X."/>
            <person name="Zhang B."/>
            <person name="Dong D."/>
            <person name="Zhang S."/>
            <person name="Zhao K."/>
            <person name="Wu D."/>
        </authorList>
    </citation>
    <scope>NUCLEOTIDE SEQUENCE [LARGE SCALE GENOMIC DNA]</scope>
    <source>
        <strain evidence="12">KNP414</strain>
    </source>
</reference>
<evidence type="ECO:0000256" key="7">
    <source>
        <dbReference type="ARBA" id="ARBA00023163"/>
    </source>
</evidence>
<keyword evidence="7" id="KW-0804">Transcription</keyword>
<dbReference type="GO" id="GO:0005737">
    <property type="term" value="C:cytoplasm"/>
    <property type="evidence" value="ECO:0007669"/>
    <property type="project" value="UniProtKB-SubCell"/>
</dbReference>
<dbReference type="InterPro" id="IPR020449">
    <property type="entry name" value="Tscrpt_reg_AraC-type_HTH"/>
</dbReference>
<evidence type="ECO:0000256" key="1">
    <source>
        <dbReference type="ARBA" id="ARBA00004496"/>
    </source>
</evidence>
<name>F8F781_PAEMK</name>
<dbReference type="KEGG" id="pms:KNP414_06585"/>
<dbReference type="InterPro" id="IPR051552">
    <property type="entry name" value="HptR"/>
</dbReference>
<dbReference type="GO" id="GO:0043565">
    <property type="term" value="F:sequence-specific DNA binding"/>
    <property type="evidence" value="ECO:0007669"/>
    <property type="project" value="InterPro"/>
</dbReference>
<dbReference type="GO" id="GO:0000160">
    <property type="term" value="P:phosphorelay signal transduction system"/>
    <property type="evidence" value="ECO:0007669"/>
    <property type="project" value="UniProtKB-KW"/>
</dbReference>
<evidence type="ECO:0000256" key="8">
    <source>
        <dbReference type="PROSITE-ProRule" id="PRU00169"/>
    </source>
</evidence>
<dbReference type="Proteomes" id="UP000006620">
    <property type="component" value="Chromosome"/>
</dbReference>
<dbReference type="Pfam" id="PF12833">
    <property type="entry name" value="HTH_18"/>
    <property type="match status" value="1"/>
</dbReference>
<dbReference type="RefSeq" id="WP_013920250.1">
    <property type="nucleotide sequence ID" value="NC_015690.1"/>
</dbReference>
<dbReference type="InterPro" id="IPR009057">
    <property type="entry name" value="Homeodomain-like_sf"/>
</dbReference>
<keyword evidence="6" id="KW-0238">DNA-binding</keyword>
<dbReference type="Gene3D" id="1.10.10.60">
    <property type="entry name" value="Homeodomain-like"/>
    <property type="match status" value="2"/>
</dbReference>
<feature type="domain" description="HTH araC/xylS-type" evidence="9">
    <location>
        <begin position="299"/>
        <end position="398"/>
    </location>
</feature>
<evidence type="ECO:0000256" key="6">
    <source>
        <dbReference type="ARBA" id="ARBA00023125"/>
    </source>
</evidence>
<sequence length="407" mass="46361">MEKRWKVLIADDEPWIREGIRDAVDWTSLGMEVVAEAEDGEEALELALEHSAEVLLVDLNMPIMNGIELMKRVREELPGSRIVVITGHDEFVFAQEAIRLEVDDYILKPADPKQLHTVLGNVRRKLELAEKQNGYLAMASKQISKNFPLLRERFCLEWVEGTMTEGEILEQLQFLELPASAPQRLGIIRWPESSAPQRLMKESDRQLLLFAIENIAAELLEPYRHAMFRDTMGLLVVCLWEAVPESVYAEIERAVQTYLKLTVHLCFEHVEGSVTGIASVYRHCRTKVYEEQQISPIVRRARQYIRDRFTDSGLTLESAAAELQMSPVYLSRVLKQELGMPFVSLVTQMRIQLAVQLLGGTDLPVGEIAERAGYESQHYFSTAFKKVMGVSPNQYRRGVVSAGEQME</sequence>
<keyword evidence="5" id="KW-0805">Transcription regulation</keyword>
<keyword evidence="3 8" id="KW-0597">Phosphoprotein</keyword>
<dbReference type="InterPro" id="IPR018060">
    <property type="entry name" value="HTH_AraC"/>
</dbReference>
<dbReference type="AlphaFoldDB" id="F8F781"/>
<dbReference type="Pfam" id="PF00072">
    <property type="entry name" value="Response_reg"/>
    <property type="match status" value="1"/>
</dbReference>
<feature type="modified residue" description="4-aspartylphosphate" evidence="8">
    <location>
        <position position="58"/>
    </location>
</feature>
<evidence type="ECO:0000259" key="9">
    <source>
        <dbReference type="PROSITE" id="PS01124"/>
    </source>
</evidence>
<organism evidence="11 12">
    <name type="scientific">Paenibacillus mucilaginosus (strain KNP414)</name>
    <dbReference type="NCBI Taxonomy" id="1036673"/>
    <lineage>
        <taxon>Bacteria</taxon>
        <taxon>Bacillati</taxon>
        <taxon>Bacillota</taxon>
        <taxon>Bacilli</taxon>
        <taxon>Bacillales</taxon>
        <taxon>Paenibacillaceae</taxon>
        <taxon>Paenibacillus</taxon>
    </lineage>
</organism>
<evidence type="ECO:0000313" key="11">
    <source>
        <dbReference type="EMBL" id="AEI45106.1"/>
    </source>
</evidence>
<dbReference type="PROSITE" id="PS01124">
    <property type="entry name" value="HTH_ARAC_FAMILY_2"/>
    <property type="match status" value="1"/>
</dbReference>
<dbReference type="InterPro" id="IPR011006">
    <property type="entry name" value="CheY-like_superfamily"/>
</dbReference>
<evidence type="ECO:0000256" key="4">
    <source>
        <dbReference type="ARBA" id="ARBA00023012"/>
    </source>
</evidence>
<keyword evidence="4" id="KW-0902">Two-component regulatory system</keyword>
<accession>F8F781</accession>
<evidence type="ECO:0000256" key="5">
    <source>
        <dbReference type="ARBA" id="ARBA00023015"/>
    </source>
</evidence>
<gene>
    <name evidence="11" type="ordered locus">KNP414_06585</name>
</gene>
<feature type="domain" description="Response regulatory" evidence="10">
    <location>
        <begin position="6"/>
        <end position="123"/>
    </location>
</feature>
<dbReference type="PROSITE" id="PS00041">
    <property type="entry name" value="HTH_ARAC_FAMILY_1"/>
    <property type="match status" value="1"/>
</dbReference>